<sequence length="232" mass="25120">MKTRKALRRLVVLADLLDMHAYFSPVQEDSSQGEGLPRCQIGNAVFSRYPILEADCEILPWTLDYQRGVQDLLVNVRGAPLRIYNTHLQNNPTSPQAKQDRTDQVRAILACAGELEEPTVLTGDLNSNPDWSEIQPLFGVFGTVGLPAATVGPGTRWTVGASTTCCTRATSGCGVRRLYLSSPATTSRLSATFCCLPDSAGGTDPIRPNRCVRRAWRKSVSGAAPLWLSSGG</sequence>
<evidence type="ECO:0000313" key="2">
    <source>
        <dbReference type="EMBL" id="MBE1609013.1"/>
    </source>
</evidence>
<reference evidence="2" key="1">
    <citation type="submission" date="2020-10" db="EMBL/GenBank/DDBJ databases">
        <title>Sequencing the genomes of 1000 actinobacteria strains.</title>
        <authorList>
            <person name="Klenk H.-P."/>
        </authorList>
    </citation>
    <scope>NUCLEOTIDE SEQUENCE</scope>
    <source>
        <strain evidence="2">DSM 45354</strain>
    </source>
</reference>
<comment type="caution">
    <text evidence="2">The sequence shown here is derived from an EMBL/GenBank/DDBJ whole genome shotgun (WGS) entry which is preliminary data.</text>
</comment>
<evidence type="ECO:0000313" key="3">
    <source>
        <dbReference type="Proteomes" id="UP000638648"/>
    </source>
</evidence>
<dbReference type="PANTHER" id="PTHR14859">
    <property type="entry name" value="CALCOFLUOR WHITE HYPERSENSITIVE PROTEIN PRECURSOR"/>
    <property type="match status" value="1"/>
</dbReference>
<dbReference type="GO" id="GO:0006506">
    <property type="term" value="P:GPI anchor biosynthetic process"/>
    <property type="evidence" value="ECO:0007669"/>
    <property type="project" value="TreeGrafter"/>
</dbReference>
<dbReference type="InterPro" id="IPR051916">
    <property type="entry name" value="GPI-anchor_lipid_remodeler"/>
</dbReference>
<dbReference type="AlphaFoldDB" id="A0A927N2C5"/>
<dbReference type="Gene3D" id="3.60.10.10">
    <property type="entry name" value="Endonuclease/exonuclease/phosphatase"/>
    <property type="match status" value="1"/>
</dbReference>
<organism evidence="2 3">
    <name type="scientific">Actinopolymorpha pittospori</name>
    <dbReference type="NCBI Taxonomy" id="648752"/>
    <lineage>
        <taxon>Bacteria</taxon>
        <taxon>Bacillati</taxon>
        <taxon>Actinomycetota</taxon>
        <taxon>Actinomycetes</taxon>
        <taxon>Propionibacteriales</taxon>
        <taxon>Actinopolymorphaceae</taxon>
        <taxon>Actinopolymorpha</taxon>
    </lineage>
</organism>
<dbReference type="EMBL" id="JADBEM010000001">
    <property type="protein sequence ID" value="MBE1609013.1"/>
    <property type="molecule type" value="Genomic_DNA"/>
</dbReference>
<protein>
    <recommendedName>
        <fullName evidence="1">Endonuclease/exonuclease/phosphatase domain-containing protein</fullName>
    </recommendedName>
</protein>
<proteinExistence type="predicted"/>
<dbReference type="SUPFAM" id="SSF56219">
    <property type="entry name" value="DNase I-like"/>
    <property type="match status" value="1"/>
</dbReference>
<dbReference type="Pfam" id="PF03372">
    <property type="entry name" value="Exo_endo_phos"/>
    <property type="match status" value="1"/>
</dbReference>
<gene>
    <name evidence="2" type="ORF">HEB94_005861</name>
</gene>
<dbReference type="InterPro" id="IPR005135">
    <property type="entry name" value="Endo/exonuclease/phosphatase"/>
</dbReference>
<name>A0A927N2C5_9ACTN</name>
<dbReference type="GO" id="GO:0016020">
    <property type="term" value="C:membrane"/>
    <property type="evidence" value="ECO:0007669"/>
    <property type="project" value="GOC"/>
</dbReference>
<feature type="domain" description="Endonuclease/exonuclease/phosphatase" evidence="1">
    <location>
        <begin position="29"/>
        <end position="137"/>
    </location>
</feature>
<dbReference type="Proteomes" id="UP000638648">
    <property type="component" value="Unassembled WGS sequence"/>
</dbReference>
<dbReference type="RefSeq" id="WP_192752672.1">
    <property type="nucleotide sequence ID" value="NZ_BAABJL010000273.1"/>
</dbReference>
<dbReference type="InterPro" id="IPR036691">
    <property type="entry name" value="Endo/exonu/phosph_ase_sf"/>
</dbReference>
<evidence type="ECO:0000259" key="1">
    <source>
        <dbReference type="Pfam" id="PF03372"/>
    </source>
</evidence>
<keyword evidence="3" id="KW-1185">Reference proteome</keyword>
<dbReference type="GO" id="GO:0003824">
    <property type="term" value="F:catalytic activity"/>
    <property type="evidence" value="ECO:0007669"/>
    <property type="project" value="InterPro"/>
</dbReference>
<accession>A0A927N2C5</accession>
<dbReference type="PANTHER" id="PTHR14859:SF1">
    <property type="entry name" value="PGAP2-INTERACTING PROTEIN"/>
    <property type="match status" value="1"/>
</dbReference>